<dbReference type="EMBL" id="JABBNB010000011">
    <property type="protein sequence ID" value="NMO02115.1"/>
    <property type="molecule type" value="Genomic_DNA"/>
</dbReference>
<comment type="caution">
    <text evidence="2">The sequence shown here is derived from an EMBL/GenBank/DDBJ whole genome shotgun (WGS) entry which is preliminary data.</text>
</comment>
<dbReference type="PROSITE" id="PS51819">
    <property type="entry name" value="VOC"/>
    <property type="match status" value="1"/>
</dbReference>
<dbReference type="Gene3D" id="3.30.720.120">
    <property type="match status" value="1"/>
</dbReference>
<dbReference type="Proteomes" id="UP000550729">
    <property type="component" value="Unassembled WGS sequence"/>
</dbReference>
<dbReference type="AlphaFoldDB" id="A0A848KZ44"/>
<proteinExistence type="predicted"/>
<dbReference type="PANTHER" id="PTHR34109:SF1">
    <property type="entry name" value="VOC DOMAIN-CONTAINING PROTEIN"/>
    <property type="match status" value="1"/>
</dbReference>
<dbReference type="Pfam" id="PF00903">
    <property type="entry name" value="Glyoxalase"/>
    <property type="match status" value="1"/>
</dbReference>
<dbReference type="InterPro" id="IPR029068">
    <property type="entry name" value="Glyas_Bleomycin-R_OHBP_Dase"/>
</dbReference>
<gene>
    <name evidence="2" type="ORF">HH308_12930</name>
</gene>
<sequence>MATHEPPRQTVFAQLKYVSPGAMSRFLADAFGFATHFAVEGADGELEHAQLRVGSSLIFLSRHRDDDQYGLSSPQVLGGASGNLCVWVADDQLDAHSRRAVDAGATILNPIHDSLAGVREYSCTDPEGHVWTFSSYAGE</sequence>
<accession>A0A848KZ44</accession>
<dbReference type="Gene3D" id="3.30.720.110">
    <property type="match status" value="1"/>
</dbReference>
<name>A0A848KZ44_9ACTN</name>
<keyword evidence="3" id="KW-1185">Reference proteome</keyword>
<dbReference type="InterPro" id="IPR004360">
    <property type="entry name" value="Glyas_Fos-R_dOase_dom"/>
</dbReference>
<evidence type="ECO:0000259" key="1">
    <source>
        <dbReference type="PROSITE" id="PS51819"/>
    </source>
</evidence>
<protein>
    <recommendedName>
        <fullName evidence="1">VOC domain-containing protein</fullName>
    </recommendedName>
</protein>
<dbReference type="SUPFAM" id="SSF54593">
    <property type="entry name" value="Glyoxalase/Bleomycin resistance protein/Dihydroxybiphenyl dioxygenase"/>
    <property type="match status" value="1"/>
</dbReference>
<evidence type="ECO:0000313" key="2">
    <source>
        <dbReference type="EMBL" id="NMO02115.1"/>
    </source>
</evidence>
<dbReference type="PANTHER" id="PTHR34109">
    <property type="entry name" value="BNAUNNG04460D PROTEIN-RELATED"/>
    <property type="match status" value="1"/>
</dbReference>
<evidence type="ECO:0000313" key="3">
    <source>
        <dbReference type="Proteomes" id="UP000550729"/>
    </source>
</evidence>
<organism evidence="2 3">
    <name type="scientific">Gordonia asplenii</name>
    <dbReference type="NCBI Taxonomy" id="2725283"/>
    <lineage>
        <taxon>Bacteria</taxon>
        <taxon>Bacillati</taxon>
        <taxon>Actinomycetota</taxon>
        <taxon>Actinomycetes</taxon>
        <taxon>Mycobacteriales</taxon>
        <taxon>Gordoniaceae</taxon>
        <taxon>Gordonia</taxon>
    </lineage>
</organism>
<dbReference type="InterPro" id="IPR037523">
    <property type="entry name" value="VOC_core"/>
</dbReference>
<dbReference type="RefSeq" id="WP_170194608.1">
    <property type="nucleotide sequence ID" value="NZ_JABBNB010000011.1"/>
</dbReference>
<reference evidence="2 3" key="1">
    <citation type="submission" date="2020-04" db="EMBL/GenBank/DDBJ databases">
        <title>Gordonia sp. nov. TBRC 11910.</title>
        <authorList>
            <person name="Suriyachadkun C."/>
        </authorList>
    </citation>
    <scope>NUCLEOTIDE SEQUENCE [LARGE SCALE GENOMIC DNA]</scope>
    <source>
        <strain evidence="2 3">TBRC 11910</strain>
    </source>
</reference>
<feature type="domain" description="VOC" evidence="1">
    <location>
        <begin position="9"/>
        <end position="136"/>
    </location>
</feature>